<feature type="domain" description="Peptidase C14 caspase" evidence="2">
    <location>
        <begin position="1"/>
        <end position="149"/>
    </location>
</feature>
<dbReference type="Proteomes" id="UP000217790">
    <property type="component" value="Unassembled WGS sequence"/>
</dbReference>
<dbReference type="InParanoid" id="A0A2H3CRX9"/>
<dbReference type="STRING" id="47427.A0A2H3CRX9"/>
<dbReference type="PANTHER" id="PTHR48104">
    <property type="entry name" value="METACASPASE-4"/>
    <property type="match status" value="1"/>
</dbReference>
<proteinExistence type="inferred from homology"/>
<dbReference type="OrthoDB" id="10255174at2759"/>
<feature type="non-terminal residue" evidence="3">
    <location>
        <position position="154"/>
    </location>
</feature>
<dbReference type="Pfam" id="PF00656">
    <property type="entry name" value="Peptidase_C14"/>
    <property type="match status" value="1"/>
</dbReference>
<accession>A0A2H3CRX9</accession>
<dbReference type="AlphaFoldDB" id="A0A2H3CRX9"/>
<gene>
    <name evidence="3" type="ORF">ARMGADRAFT_909369</name>
</gene>
<dbReference type="EMBL" id="KZ293697">
    <property type="protein sequence ID" value="PBK84610.1"/>
    <property type="molecule type" value="Genomic_DNA"/>
</dbReference>
<dbReference type="InterPro" id="IPR050452">
    <property type="entry name" value="Metacaspase"/>
</dbReference>
<dbReference type="GO" id="GO:0005737">
    <property type="term" value="C:cytoplasm"/>
    <property type="evidence" value="ECO:0007669"/>
    <property type="project" value="TreeGrafter"/>
</dbReference>
<dbReference type="GO" id="GO:0006508">
    <property type="term" value="P:proteolysis"/>
    <property type="evidence" value="ECO:0007669"/>
    <property type="project" value="InterPro"/>
</dbReference>
<dbReference type="GO" id="GO:0004197">
    <property type="term" value="F:cysteine-type endopeptidase activity"/>
    <property type="evidence" value="ECO:0007669"/>
    <property type="project" value="InterPro"/>
</dbReference>
<protein>
    <recommendedName>
        <fullName evidence="2">Peptidase C14 caspase domain-containing protein</fullName>
    </recommendedName>
</protein>
<feature type="non-terminal residue" evidence="3">
    <location>
        <position position="1"/>
    </location>
</feature>
<name>A0A2H3CRX9_ARMGA</name>
<evidence type="ECO:0000313" key="4">
    <source>
        <dbReference type="Proteomes" id="UP000217790"/>
    </source>
</evidence>
<sequence>WAVVIGIDAYNNPRDSLHGCVSDALNFMDYLVKDLKVPVEQIQLLLSRIRHSIPTRSNIISALVGISENTKIRCGDNIIVFFSGHGTCYPCTMYFTDTIGGQGNVKALCPMDRGLTIPDISDREMNIILKQICHSKGHRITVFLDCCHSASATR</sequence>
<dbReference type="InterPro" id="IPR011600">
    <property type="entry name" value="Pept_C14_caspase"/>
</dbReference>
<evidence type="ECO:0000256" key="1">
    <source>
        <dbReference type="ARBA" id="ARBA00009005"/>
    </source>
</evidence>
<reference evidence="4" key="1">
    <citation type="journal article" date="2017" name="Nat. Ecol. Evol.">
        <title>Genome expansion and lineage-specific genetic innovations in the forest pathogenic fungi Armillaria.</title>
        <authorList>
            <person name="Sipos G."/>
            <person name="Prasanna A.N."/>
            <person name="Walter M.C."/>
            <person name="O'Connor E."/>
            <person name="Balint B."/>
            <person name="Krizsan K."/>
            <person name="Kiss B."/>
            <person name="Hess J."/>
            <person name="Varga T."/>
            <person name="Slot J."/>
            <person name="Riley R."/>
            <person name="Boka B."/>
            <person name="Rigling D."/>
            <person name="Barry K."/>
            <person name="Lee J."/>
            <person name="Mihaltcheva S."/>
            <person name="LaButti K."/>
            <person name="Lipzen A."/>
            <person name="Waldron R."/>
            <person name="Moloney N.M."/>
            <person name="Sperisen C."/>
            <person name="Kredics L."/>
            <person name="Vagvoelgyi C."/>
            <person name="Patrignani A."/>
            <person name="Fitzpatrick D."/>
            <person name="Nagy I."/>
            <person name="Doyle S."/>
            <person name="Anderson J.B."/>
            <person name="Grigoriev I.V."/>
            <person name="Gueldener U."/>
            <person name="Muensterkoetter M."/>
            <person name="Nagy L.G."/>
        </authorList>
    </citation>
    <scope>NUCLEOTIDE SEQUENCE [LARGE SCALE GENOMIC DNA]</scope>
    <source>
        <strain evidence="4">Ar21-2</strain>
    </source>
</reference>
<keyword evidence="4" id="KW-1185">Reference proteome</keyword>
<evidence type="ECO:0000259" key="2">
    <source>
        <dbReference type="Pfam" id="PF00656"/>
    </source>
</evidence>
<organism evidence="3 4">
    <name type="scientific">Armillaria gallica</name>
    <name type="common">Bulbous honey fungus</name>
    <name type="synonym">Armillaria bulbosa</name>
    <dbReference type="NCBI Taxonomy" id="47427"/>
    <lineage>
        <taxon>Eukaryota</taxon>
        <taxon>Fungi</taxon>
        <taxon>Dikarya</taxon>
        <taxon>Basidiomycota</taxon>
        <taxon>Agaricomycotina</taxon>
        <taxon>Agaricomycetes</taxon>
        <taxon>Agaricomycetidae</taxon>
        <taxon>Agaricales</taxon>
        <taxon>Marasmiineae</taxon>
        <taxon>Physalacriaceae</taxon>
        <taxon>Armillaria</taxon>
    </lineage>
</organism>
<dbReference type="PANTHER" id="PTHR48104:SF30">
    <property type="entry name" value="METACASPASE-1"/>
    <property type="match status" value="1"/>
</dbReference>
<dbReference type="Gene3D" id="3.40.50.1460">
    <property type="match status" value="1"/>
</dbReference>
<comment type="similarity">
    <text evidence="1">Belongs to the peptidase C14B family.</text>
</comment>
<evidence type="ECO:0000313" key="3">
    <source>
        <dbReference type="EMBL" id="PBK84610.1"/>
    </source>
</evidence>